<dbReference type="Proteomes" id="UP000270261">
    <property type="component" value="Unassembled WGS sequence"/>
</dbReference>
<name>A0A3R8LTA9_9BURK</name>
<dbReference type="OrthoDB" id="425753at2"/>
<organism evidence="1 2">
    <name type="scientific">Lautropia dentalis</name>
    <dbReference type="NCBI Taxonomy" id="2490857"/>
    <lineage>
        <taxon>Bacteria</taxon>
        <taxon>Pseudomonadati</taxon>
        <taxon>Pseudomonadota</taxon>
        <taxon>Betaproteobacteria</taxon>
        <taxon>Burkholderiales</taxon>
        <taxon>Burkholderiaceae</taxon>
        <taxon>Lautropia</taxon>
    </lineage>
</organism>
<evidence type="ECO:0000313" key="2">
    <source>
        <dbReference type="Proteomes" id="UP000270261"/>
    </source>
</evidence>
<reference evidence="1 2" key="1">
    <citation type="submission" date="2018-11" db="EMBL/GenBank/DDBJ databases">
        <title>Genome sequencing of Lautropia sp. KCOM 2505 (= ChDC F240).</title>
        <authorList>
            <person name="Kook J.-K."/>
            <person name="Park S.-N."/>
            <person name="Lim Y.K."/>
        </authorList>
    </citation>
    <scope>NUCLEOTIDE SEQUENCE [LARGE SCALE GENOMIC DNA]</scope>
    <source>
        <strain evidence="1 2">KCOM 2505</strain>
    </source>
</reference>
<keyword evidence="2" id="KW-1185">Reference proteome</keyword>
<dbReference type="Pfam" id="PF01724">
    <property type="entry name" value="DUF29"/>
    <property type="match status" value="1"/>
</dbReference>
<dbReference type="PANTHER" id="PTHR34235:SF4">
    <property type="entry name" value="SLR0291 PROTEIN"/>
    <property type="match status" value="1"/>
</dbReference>
<proteinExistence type="predicted"/>
<evidence type="ECO:0000313" key="1">
    <source>
        <dbReference type="EMBL" id="RRN45703.1"/>
    </source>
</evidence>
<dbReference type="InterPro" id="IPR002636">
    <property type="entry name" value="DUF29"/>
</dbReference>
<dbReference type="EMBL" id="RRUE01000001">
    <property type="protein sequence ID" value="RRN45703.1"/>
    <property type="molecule type" value="Genomic_DNA"/>
</dbReference>
<sequence>MLKWSCTGRVFLCGERTGPGKGRAIWEAAVSLYEQDFWAWCRVQAQALCSGHLAGLDLVNLADEIEEAGQADENELLSRLEVLFIHLLKWRFQPARRGRSWRLSIAEQRRKIARRLERSPSLKHKLPGILVDAYGDAVLGAERETGLDASVFPAESPWTFEQIMDAAFLPEEGH</sequence>
<dbReference type="AlphaFoldDB" id="A0A3R8LTA9"/>
<accession>A0A3R8LTA9</accession>
<dbReference type="Gene3D" id="1.20.1220.20">
    <property type="entry name" value="Uncharcterised protein PF01724"/>
    <property type="match status" value="1"/>
</dbReference>
<dbReference type="PANTHER" id="PTHR34235">
    <property type="entry name" value="SLR1203 PROTEIN-RELATED"/>
    <property type="match status" value="1"/>
</dbReference>
<gene>
    <name evidence="1" type="ORF">EHV23_06020</name>
</gene>
<comment type="caution">
    <text evidence="1">The sequence shown here is derived from an EMBL/GenBank/DDBJ whole genome shotgun (WGS) entry which is preliminary data.</text>
</comment>
<protein>
    <submittedName>
        <fullName evidence="1">DUF29 domain-containing protein</fullName>
    </submittedName>
</protein>